<dbReference type="Pfam" id="PF26110">
    <property type="entry name" value="GAPS4b_N"/>
    <property type="match status" value="1"/>
</dbReference>
<dbReference type="InterPro" id="IPR058955">
    <property type="entry name" value="GAPS4b_N"/>
</dbReference>
<evidence type="ECO:0000259" key="1">
    <source>
        <dbReference type="Pfam" id="PF26110"/>
    </source>
</evidence>
<proteinExistence type="predicted"/>
<feature type="domain" description="GAPS4b N-terminal" evidence="1">
    <location>
        <begin position="529"/>
        <end position="590"/>
    </location>
</feature>
<organism evidence="3 4">
    <name type="scientific">Mucilaginibacter gynuensis</name>
    <dbReference type="NCBI Taxonomy" id="1302236"/>
    <lineage>
        <taxon>Bacteria</taxon>
        <taxon>Pseudomonadati</taxon>
        <taxon>Bacteroidota</taxon>
        <taxon>Sphingobacteriia</taxon>
        <taxon>Sphingobacteriales</taxon>
        <taxon>Sphingobacteriaceae</taxon>
        <taxon>Mucilaginibacter</taxon>
    </lineage>
</organism>
<dbReference type="RefSeq" id="WP_345210984.1">
    <property type="nucleotide sequence ID" value="NZ_BAABFT010000004.1"/>
</dbReference>
<evidence type="ECO:0000313" key="3">
    <source>
        <dbReference type="EMBL" id="GAA4321073.1"/>
    </source>
</evidence>
<keyword evidence="4" id="KW-1185">Reference proteome</keyword>
<evidence type="ECO:0000313" key="4">
    <source>
        <dbReference type="Proteomes" id="UP001500582"/>
    </source>
</evidence>
<dbReference type="Proteomes" id="UP001500582">
    <property type="component" value="Unassembled WGS sequence"/>
</dbReference>
<evidence type="ECO:0000259" key="2">
    <source>
        <dbReference type="Pfam" id="PF26115"/>
    </source>
</evidence>
<comment type="caution">
    <text evidence="3">The sequence shown here is derived from an EMBL/GenBank/DDBJ whole genome shotgun (WGS) entry which is preliminary data.</text>
</comment>
<gene>
    <name evidence="3" type="ORF">GCM10023149_20700</name>
</gene>
<dbReference type="Pfam" id="PF26115">
    <property type="entry name" value="PDDEXK_GAPS4"/>
    <property type="match status" value="1"/>
</dbReference>
<feature type="domain" description="GAPS4 PD-(D/E)XK nuclease" evidence="2">
    <location>
        <begin position="209"/>
        <end position="351"/>
    </location>
</feature>
<name>A0ABP8GBB3_9SPHI</name>
<sequence>MGGQHGMRGYLLQTIITVLDSLSQSSNWQTVTIEPNDESEKVDIKWELTNGEKKLVQVKSSQNTIGFASAKKWVAELKTDTLADRYELICIGHTDTKLNETDDIDGVKIVKKPLDFDLLLSNSIVKLDEFYEKKNRSKLQATIKQILVNSLNFKFGHDSIFGKTITKEDFDNVLLNWLTAIEKHVSKNPFVQFTGFDSEEPVLTLEQVITTNFLKLIGWQHFSKDLSLDYFDDKQVSNETATVDYYITFDSKLKDSTTNHIFINSLHDYKYPESARAEIRKFIKVTNIITEDFKAKRKIDSEKVNGIFNILFWISTDNDDINKDFIYQNKEVFRNEYLEFDQHYFLVDNAKANFIISSIVTAKNYREDLPVKFLYPITEFNSSFNKIGKRGSQLPPEYINTNILPIIKENSEKISVLLFCSDPYNKENLKKIIWFLIRLTSGLANEYIVYFSDYSMDFQNEVLDVLQSFDNNDILDKVSVKKSLFVETSQIADLSIPNTADLSATIEAIQSEGQLRINPIFKEQLPYGDILKPILNTDKIGAQDLKIFLSHKGIFLKNADKRKLMDLMVSLLFSPIELENFINLINVKERPVSSIPYFLPTITETPISEIFNQIRPNFENITHGLQAKLNSPVVFAPDPDQPGLFVFSSHVEKKDPTKHIALNTIWEPIKITYQKINGGFILNNVETNSKDAKIIANRINTIIKEELLEHGHIADQTTEIKFSDFTSNTERVNFLLSFNNIDSSNIFIRQDIKGLKYIFDESKEIPEIYKDRTEKELIILFRGKKLEGLRELSEDFFKEIILLEEITISYYFEVKGVKSYLSVRYDFSDALKIRPIDGNFRSQAYLHKNYYVKQVRKIADLEKILNKEVERLKIEKLQRFGKI</sequence>
<reference evidence="4" key="1">
    <citation type="journal article" date="2019" name="Int. J. Syst. Evol. Microbiol.">
        <title>The Global Catalogue of Microorganisms (GCM) 10K type strain sequencing project: providing services to taxonomists for standard genome sequencing and annotation.</title>
        <authorList>
            <consortium name="The Broad Institute Genomics Platform"/>
            <consortium name="The Broad Institute Genome Sequencing Center for Infectious Disease"/>
            <person name="Wu L."/>
            <person name="Ma J."/>
        </authorList>
    </citation>
    <scope>NUCLEOTIDE SEQUENCE [LARGE SCALE GENOMIC DNA]</scope>
    <source>
        <strain evidence="4">JCM 17705</strain>
    </source>
</reference>
<dbReference type="InterPro" id="IPR058873">
    <property type="entry name" value="PDDEXK_GAPS4"/>
</dbReference>
<dbReference type="EMBL" id="BAABFT010000004">
    <property type="protein sequence ID" value="GAA4321073.1"/>
    <property type="molecule type" value="Genomic_DNA"/>
</dbReference>
<accession>A0ABP8GBB3</accession>
<protein>
    <submittedName>
        <fullName evidence="3">Uncharacterized protein</fullName>
    </submittedName>
</protein>